<dbReference type="Proteomes" id="UP001159363">
    <property type="component" value="Chromosome 10"/>
</dbReference>
<evidence type="ECO:0000313" key="1">
    <source>
        <dbReference type="EMBL" id="KAJ8872203.1"/>
    </source>
</evidence>
<evidence type="ECO:0000313" key="2">
    <source>
        <dbReference type="Proteomes" id="UP001159363"/>
    </source>
</evidence>
<dbReference type="EMBL" id="JARBHB010000011">
    <property type="protein sequence ID" value="KAJ8872203.1"/>
    <property type="molecule type" value="Genomic_DNA"/>
</dbReference>
<accession>A0ABQ9GJJ3</accession>
<dbReference type="InterPro" id="IPR036734">
    <property type="entry name" value="Neur_chan_lig-bd_sf"/>
</dbReference>
<name>A0ABQ9GJJ3_9NEOP</name>
<organism evidence="1 2">
    <name type="scientific">Dryococelus australis</name>
    <dbReference type="NCBI Taxonomy" id="614101"/>
    <lineage>
        <taxon>Eukaryota</taxon>
        <taxon>Metazoa</taxon>
        <taxon>Ecdysozoa</taxon>
        <taxon>Arthropoda</taxon>
        <taxon>Hexapoda</taxon>
        <taxon>Insecta</taxon>
        <taxon>Pterygota</taxon>
        <taxon>Neoptera</taxon>
        <taxon>Polyneoptera</taxon>
        <taxon>Phasmatodea</taxon>
        <taxon>Verophasmatodea</taxon>
        <taxon>Anareolatae</taxon>
        <taxon>Phasmatidae</taxon>
        <taxon>Eurycanthinae</taxon>
        <taxon>Dryococelus</taxon>
    </lineage>
</organism>
<comment type="caution">
    <text evidence="1">The sequence shown here is derived from an EMBL/GenBank/DDBJ whole genome shotgun (WGS) entry which is preliminary data.</text>
</comment>
<protein>
    <submittedName>
        <fullName evidence="1">Uncharacterized protein</fullName>
    </submittedName>
</protein>
<gene>
    <name evidence="1" type="ORF">PR048_025805</name>
</gene>
<sequence length="88" mass="10675">MAAERAEDNAVLQEISLDVFLNVQWKDRRVRIVSEALESMELTWEQRQLFWIPDLYIRQLREMRVLSLFQEMTSLRLYRNQTMRISIG</sequence>
<proteinExistence type="predicted"/>
<dbReference type="SUPFAM" id="SSF63712">
    <property type="entry name" value="Nicotinic receptor ligand binding domain-like"/>
    <property type="match status" value="1"/>
</dbReference>
<dbReference type="Gene3D" id="2.70.170.10">
    <property type="entry name" value="Neurotransmitter-gated ion-channel ligand-binding domain"/>
    <property type="match status" value="1"/>
</dbReference>
<keyword evidence="2" id="KW-1185">Reference proteome</keyword>
<reference evidence="1 2" key="1">
    <citation type="submission" date="2023-02" db="EMBL/GenBank/DDBJ databases">
        <title>LHISI_Scaffold_Assembly.</title>
        <authorList>
            <person name="Stuart O.P."/>
            <person name="Cleave R."/>
            <person name="Magrath M.J.L."/>
            <person name="Mikheyev A.S."/>
        </authorList>
    </citation>
    <scope>NUCLEOTIDE SEQUENCE [LARGE SCALE GENOMIC DNA]</scope>
    <source>
        <strain evidence="1">Daus_M_001</strain>
        <tissue evidence="1">Leg muscle</tissue>
    </source>
</reference>